<evidence type="ECO:0000256" key="4">
    <source>
        <dbReference type="ARBA" id="ARBA00022695"/>
    </source>
</evidence>
<evidence type="ECO:0000313" key="12">
    <source>
        <dbReference type="Proteomes" id="UP000694308"/>
    </source>
</evidence>
<dbReference type="CDD" id="cd05398">
    <property type="entry name" value="NT_ClassII-CCAase"/>
    <property type="match status" value="1"/>
</dbReference>
<name>A0A949TZY0_9CLOT</name>
<dbReference type="EMBL" id="JAEEGC010000208">
    <property type="protein sequence ID" value="MBV7276776.1"/>
    <property type="molecule type" value="Genomic_DNA"/>
</dbReference>
<accession>A0A949TZY0</accession>
<dbReference type="Pfam" id="PF01743">
    <property type="entry name" value="PolyA_pol"/>
    <property type="match status" value="1"/>
</dbReference>
<evidence type="ECO:0000256" key="7">
    <source>
        <dbReference type="ARBA" id="ARBA00022842"/>
    </source>
</evidence>
<gene>
    <name evidence="11" type="ORF">I6U48_28285</name>
</gene>
<dbReference type="Proteomes" id="UP000694308">
    <property type="component" value="Unassembled WGS sequence"/>
</dbReference>
<dbReference type="RefSeq" id="WP_218323856.1">
    <property type="nucleotide sequence ID" value="NZ_JAEEGC010000208.1"/>
</dbReference>
<keyword evidence="3" id="KW-0819">tRNA processing</keyword>
<dbReference type="GO" id="GO:0000166">
    <property type="term" value="F:nucleotide binding"/>
    <property type="evidence" value="ECO:0007669"/>
    <property type="project" value="UniProtKB-KW"/>
</dbReference>
<comment type="similarity">
    <text evidence="2 9">Belongs to the tRNA nucleotidyltransferase/poly(A) polymerase family.</text>
</comment>
<dbReference type="PANTHER" id="PTHR47788:SF1">
    <property type="entry name" value="A-ADDING TRNA NUCLEOTIDYLTRANSFERASE"/>
    <property type="match status" value="1"/>
</dbReference>
<proteinExistence type="inferred from homology"/>
<dbReference type="InterPro" id="IPR002646">
    <property type="entry name" value="PolA_pol_head_dom"/>
</dbReference>
<dbReference type="PANTHER" id="PTHR47788">
    <property type="entry name" value="POLYA POLYMERASE"/>
    <property type="match status" value="1"/>
</dbReference>
<dbReference type="GO" id="GO:0008033">
    <property type="term" value="P:tRNA processing"/>
    <property type="evidence" value="ECO:0007669"/>
    <property type="project" value="UniProtKB-KW"/>
</dbReference>
<evidence type="ECO:0000256" key="8">
    <source>
        <dbReference type="ARBA" id="ARBA00022884"/>
    </source>
</evidence>
<keyword evidence="12" id="KW-1185">Reference proteome</keyword>
<keyword evidence="8 9" id="KW-0694">RNA-binding</keyword>
<sequence length="393" mass="46477">MNIFNSFDQNQMYVINAIKYVCINHNIKAYIVGGAVRDSILGENIKDIDICINENPKVVIDDLSNMQKYEYYQQFQTSTIKFNNGITIDLIRCRKETYERDGTLPEIEPSNIEDDLYRRDFTINSLAYDIVNNRIIDLYNGIKDLKNKQLKKIHINSYMEDPTRVFRGIRYSTRYGFELYDKEEIQECIKSKIIQSISFDRIIKELDSMCREKKWIENFILCNQLGLLELDNKYLGIKSQLESYDNINLRILSVFYALKNDKYIDVFISNSFLDKDLKKSMKYYYFTRDKMIDLLMKPMDNYEMYQILKSLDLYGLILCGWNNKVSYKVINYFYNLKDIRLDSDGRFLNSLGISSGRNMGKILKNILKLKLNMGIKDDKKYLLCNLGEITKCL</sequence>
<comment type="cofactor">
    <cofactor evidence="1">
        <name>Mg(2+)</name>
        <dbReference type="ChEBI" id="CHEBI:18420"/>
    </cofactor>
</comment>
<evidence type="ECO:0000313" key="11">
    <source>
        <dbReference type="EMBL" id="MBV7276776.1"/>
    </source>
</evidence>
<dbReference type="GO" id="GO:0046872">
    <property type="term" value="F:metal ion binding"/>
    <property type="evidence" value="ECO:0007669"/>
    <property type="project" value="UniProtKB-KW"/>
</dbReference>
<keyword evidence="6" id="KW-0547">Nucleotide-binding</keyword>
<evidence type="ECO:0000256" key="6">
    <source>
        <dbReference type="ARBA" id="ARBA00022741"/>
    </source>
</evidence>
<dbReference type="AlphaFoldDB" id="A0A949TZY0"/>
<evidence type="ECO:0000256" key="9">
    <source>
        <dbReference type="RuleBase" id="RU003953"/>
    </source>
</evidence>
<feature type="domain" description="Poly A polymerase head" evidence="10">
    <location>
        <begin position="29"/>
        <end position="150"/>
    </location>
</feature>
<organism evidence="11 12">
    <name type="scientific">Clostridium thailandense</name>
    <dbReference type="NCBI Taxonomy" id="2794346"/>
    <lineage>
        <taxon>Bacteria</taxon>
        <taxon>Bacillati</taxon>
        <taxon>Bacillota</taxon>
        <taxon>Clostridia</taxon>
        <taxon>Eubacteriales</taxon>
        <taxon>Clostridiaceae</taxon>
        <taxon>Clostridium</taxon>
    </lineage>
</organism>
<evidence type="ECO:0000256" key="3">
    <source>
        <dbReference type="ARBA" id="ARBA00022694"/>
    </source>
</evidence>
<evidence type="ECO:0000256" key="1">
    <source>
        <dbReference type="ARBA" id="ARBA00001946"/>
    </source>
</evidence>
<keyword evidence="9" id="KW-0808">Transferase</keyword>
<reference evidence="11" key="1">
    <citation type="submission" date="2020-12" db="EMBL/GenBank/DDBJ databases">
        <title>Clostridium thailandense sp. nov., a novel acetogenic bacterium isolated from peat land soil in Thailand.</title>
        <authorList>
            <person name="Chaikitkaew S."/>
            <person name="Birkeland N.K."/>
        </authorList>
    </citation>
    <scope>NUCLEOTIDE SEQUENCE</scope>
    <source>
        <strain evidence="11">PL3</strain>
    </source>
</reference>
<keyword evidence="7" id="KW-0460">Magnesium</keyword>
<keyword evidence="4" id="KW-0548">Nucleotidyltransferase</keyword>
<protein>
    <submittedName>
        <fullName evidence="11">CCA tRNA nucleotidyltransferase</fullName>
    </submittedName>
</protein>
<keyword evidence="5" id="KW-0479">Metal-binding</keyword>
<dbReference type="InterPro" id="IPR052390">
    <property type="entry name" value="tRNA_nt/polyA_polymerase"/>
</dbReference>
<dbReference type="GO" id="GO:0003723">
    <property type="term" value="F:RNA binding"/>
    <property type="evidence" value="ECO:0007669"/>
    <property type="project" value="UniProtKB-KW"/>
</dbReference>
<evidence type="ECO:0000259" key="10">
    <source>
        <dbReference type="Pfam" id="PF01743"/>
    </source>
</evidence>
<evidence type="ECO:0000256" key="2">
    <source>
        <dbReference type="ARBA" id="ARBA00007265"/>
    </source>
</evidence>
<comment type="caution">
    <text evidence="11">The sequence shown here is derived from an EMBL/GenBank/DDBJ whole genome shotgun (WGS) entry which is preliminary data.</text>
</comment>
<evidence type="ECO:0000256" key="5">
    <source>
        <dbReference type="ARBA" id="ARBA00022723"/>
    </source>
</evidence>
<dbReference type="GO" id="GO:0016779">
    <property type="term" value="F:nucleotidyltransferase activity"/>
    <property type="evidence" value="ECO:0007669"/>
    <property type="project" value="UniProtKB-KW"/>
</dbReference>